<keyword evidence="2" id="KW-0812">Transmembrane</keyword>
<feature type="transmembrane region" description="Helical" evidence="2">
    <location>
        <begin position="110"/>
        <end position="132"/>
    </location>
</feature>
<protein>
    <submittedName>
        <fullName evidence="3">Putative Holin-X, holin superfamily III</fullName>
    </submittedName>
</protein>
<evidence type="ECO:0000256" key="2">
    <source>
        <dbReference type="SAM" id="Phobius"/>
    </source>
</evidence>
<gene>
    <name evidence="3" type="ORF">SAMN06265360_112126</name>
</gene>
<reference evidence="3 4" key="1">
    <citation type="submission" date="2017-06" db="EMBL/GenBank/DDBJ databases">
        <authorList>
            <person name="Kim H.J."/>
            <person name="Triplett B.A."/>
        </authorList>
    </citation>
    <scope>NUCLEOTIDE SEQUENCE [LARGE SCALE GENOMIC DNA]</scope>
    <source>
        <strain evidence="3 4">DSM 45207</strain>
    </source>
</reference>
<name>A0A238XWV1_9PSEU</name>
<feature type="region of interest" description="Disordered" evidence="1">
    <location>
        <begin position="155"/>
        <end position="184"/>
    </location>
</feature>
<sequence length="184" mass="19875">MFHGTIGPVNQRSESHDAAGMPYLPLSEEQGGNGAGGDQSIGSLVRDASEHVSTLVRAEFELAKSEVVGEVKKGVRGSVYFIIAGVVALYSSFFFFFFLGELLSEWLMRWASFGIVFLLMLVTAGVFAYLGYRKVRRLRAPERTITSVKDTAASLRRGHEADVPSTPAEHEGGVGAPHGSQGRP</sequence>
<accession>A0A238XWV1</accession>
<dbReference type="Pfam" id="PF07332">
    <property type="entry name" value="Phage_holin_3_6"/>
    <property type="match status" value="1"/>
</dbReference>
<keyword evidence="2" id="KW-0472">Membrane</keyword>
<keyword evidence="4" id="KW-1185">Reference proteome</keyword>
<dbReference type="AlphaFoldDB" id="A0A238XWV1"/>
<organism evidence="3 4">
    <name type="scientific">Haloechinothrix alba</name>
    <dbReference type="NCBI Taxonomy" id="664784"/>
    <lineage>
        <taxon>Bacteria</taxon>
        <taxon>Bacillati</taxon>
        <taxon>Actinomycetota</taxon>
        <taxon>Actinomycetes</taxon>
        <taxon>Pseudonocardiales</taxon>
        <taxon>Pseudonocardiaceae</taxon>
        <taxon>Haloechinothrix</taxon>
    </lineage>
</organism>
<evidence type="ECO:0000313" key="4">
    <source>
        <dbReference type="Proteomes" id="UP000198348"/>
    </source>
</evidence>
<evidence type="ECO:0000313" key="3">
    <source>
        <dbReference type="EMBL" id="SNR62913.1"/>
    </source>
</evidence>
<keyword evidence="2" id="KW-1133">Transmembrane helix</keyword>
<evidence type="ECO:0000256" key="1">
    <source>
        <dbReference type="SAM" id="MobiDB-lite"/>
    </source>
</evidence>
<proteinExistence type="predicted"/>
<feature type="compositionally biased region" description="Basic and acidic residues" evidence="1">
    <location>
        <begin position="157"/>
        <end position="172"/>
    </location>
</feature>
<dbReference type="InterPro" id="IPR009937">
    <property type="entry name" value="Phage_holin_3_6"/>
</dbReference>
<dbReference type="EMBL" id="FZNW01000012">
    <property type="protein sequence ID" value="SNR62913.1"/>
    <property type="molecule type" value="Genomic_DNA"/>
</dbReference>
<feature type="transmembrane region" description="Helical" evidence="2">
    <location>
        <begin position="79"/>
        <end position="98"/>
    </location>
</feature>
<dbReference type="Proteomes" id="UP000198348">
    <property type="component" value="Unassembled WGS sequence"/>
</dbReference>